<organism evidence="2">
    <name type="scientific">marine sediment metagenome</name>
    <dbReference type="NCBI Taxonomy" id="412755"/>
    <lineage>
        <taxon>unclassified sequences</taxon>
        <taxon>metagenomes</taxon>
        <taxon>ecological metagenomes</taxon>
    </lineage>
</organism>
<evidence type="ECO:0000313" key="2">
    <source>
        <dbReference type="EMBL" id="GAH83570.1"/>
    </source>
</evidence>
<proteinExistence type="predicted"/>
<gene>
    <name evidence="2" type="ORF">S03H2_59609</name>
</gene>
<sequence length="141" mass="14513">KAGKTMKQSAASWRKKSSTRKTRKSPKPKRSRKTTTKKKTTRKRASRLLGSIGLKGALIGGLTYFGVSRVMPPIGGVYAPAITKVATGLVAKSVGVPGAILTGAGAIEGAAILIEQLLAGQLALPFFGGNGGGARNGGYDF</sequence>
<comment type="caution">
    <text evidence="2">The sequence shown here is derived from an EMBL/GenBank/DDBJ whole genome shotgun (WGS) entry which is preliminary data.</text>
</comment>
<feature type="compositionally biased region" description="Polar residues" evidence="1">
    <location>
        <begin position="1"/>
        <end position="11"/>
    </location>
</feature>
<reference evidence="2" key="1">
    <citation type="journal article" date="2014" name="Front. Microbiol.">
        <title>High frequency of phylogenetically diverse reductive dehalogenase-homologous genes in deep subseafloor sedimentary metagenomes.</title>
        <authorList>
            <person name="Kawai M."/>
            <person name="Futagami T."/>
            <person name="Toyoda A."/>
            <person name="Takaki Y."/>
            <person name="Nishi S."/>
            <person name="Hori S."/>
            <person name="Arai W."/>
            <person name="Tsubouchi T."/>
            <person name="Morono Y."/>
            <person name="Uchiyama I."/>
            <person name="Ito T."/>
            <person name="Fujiyama A."/>
            <person name="Inagaki F."/>
            <person name="Takami H."/>
        </authorList>
    </citation>
    <scope>NUCLEOTIDE SEQUENCE</scope>
    <source>
        <strain evidence="2">Expedition CK06-06</strain>
    </source>
</reference>
<dbReference type="AlphaFoldDB" id="X1JQ74"/>
<feature type="compositionally biased region" description="Basic residues" evidence="1">
    <location>
        <begin position="13"/>
        <end position="45"/>
    </location>
</feature>
<feature type="region of interest" description="Disordered" evidence="1">
    <location>
        <begin position="1"/>
        <end position="45"/>
    </location>
</feature>
<accession>X1JQ74</accession>
<dbReference type="EMBL" id="BARU01038338">
    <property type="protein sequence ID" value="GAH83570.1"/>
    <property type="molecule type" value="Genomic_DNA"/>
</dbReference>
<protein>
    <submittedName>
        <fullName evidence="2">Uncharacterized protein</fullName>
    </submittedName>
</protein>
<feature type="non-terminal residue" evidence="2">
    <location>
        <position position="1"/>
    </location>
</feature>
<evidence type="ECO:0000256" key="1">
    <source>
        <dbReference type="SAM" id="MobiDB-lite"/>
    </source>
</evidence>
<name>X1JQ74_9ZZZZ</name>